<protein>
    <submittedName>
        <fullName evidence="2">Uncharacterized protein</fullName>
    </submittedName>
</protein>
<dbReference type="AlphaFoldDB" id="A0A2V3IQU1"/>
<comment type="caution">
    <text evidence="2">The sequence shown here is derived from an EMBL/GenBank/DDBJ whole genome shotgun (WGS) entry which is preliminary data.</text>
</comment>
<accession>A0A2V3IQU1</accession>
<gene>
    <name evidence="2" type="ORF">BWQ96_05748</name>
</gene>
<keyword evidence="3" id="KW-1185">Reference proteome</keyword>
<sequence>MDSITNSESSHRHVIPSLTNMLNRLPFVSQHQQKTSLRSRWHLKSRVSRAGLVVAVVLGSLALFSFRGYDAHQRLSVRVPDGLAGFRSFSEARNLWNTGRYTPTSGVTPDTFSSYNWYQTQRPAYSKAYGVAKTSSSFLPPVTRADSSCGTGTVEDFVVEKRISTGDCNGGRLCRARVIVSKEGNQVTIKSGYYIFRNKGVTPLNPYTRRNVKKVTRREATIWAQNLLSKIQSDLDKVQCPVTADMIADGIMNTKDDAASCPRTDHPLCSRLFLLKTCTIAEPSGETEQEKKCVEFLESSSPVATFEELSRTSPCEDVSFLYNRIGMKAPFCTTTCPSCPDQERTVFINFVVQGANANGAALNATEVSDSLTSLYKAAYNISVASTLPACDNVPYNRSGTSSNGELLTVANYYEEARPPELETDRFFVVYTYYLSPGPVDDAINSTCSN</sequence>
<evidence type="ECO:0000313" key="3">
    <source>
        <dbReference type="Proteomes" id="UP000247409"/>
    </source>
</evidence>
<dbReference type="OrthoDB" id="10581663at2759"/>
<keyword evidence="1" id="KW-1133">Transmembrane helix</keyword>
<reference evidence="2 3" key="1">
    <citation type="journal article" date="2018" name="Mol. Biol. Evol.">
        <title>Analysis of the draft genome of the red seaweed Gracilariopsis chorda provides insights into genome size evolution in Rhodophyta.</title>
        <authorList>
            <person name="Lee J."/>
            <person name="Yang E.C."/>
            <person name="Graf L."/>
            <person name="Yang J.H."/>
            <person name="Qiu H."/>
            <person name="Zel Zion U."/>
            <person name="Chan C.X."/>
            <person name="Stephens T.G."/>
            <person name="Weber A.P.M."/>
            <person name="Boo G.H."/>
            <person name="Boo S.M."/>
            <person name="Kim K.M."/>
            <person name="Shin Y."/>
            <person name="Jung M."/>
            <person name="Lee S.J."/>
            <person name="Yim H.S."/>
            <person name="Lee J.H."/>
            <person name="Bhattacharya D."/>
            <person name="Yoon H.S."/>
        </authorList>
    </citation>
    <scope>NUCLEOTIDE SEQUENCE [LARGE SCALE GENOMIC DNA]</scope>
    <source>
        <strain evidence="2 3">SKKU-2015</strain>
        <tissue evidence="2">Whole body</tissue>
    </source>
</reference>
<keyword evidence="1" id="KW-0472">Membrane</keyword>
<evidence type="ECO:0000313" key="2">
    <source>
        <dbReference type="EMBL" id="PXF44476.1"/>
    </source>
</evidence>
<feature type="transmembrane region" description="Helical" evidence="1">
    <location>
        <begin position="47"/>
        <end position="66"/>
    </location>
</feature>
<evidence type="ECO:0000256" key="1">
    <source>
        <dbReference type="SAM" id="Phobius"/>
    </source>
</evidence>
<keyword evidence="1" id="KW-0812">Transmembrane</keyword>
<name>A0A2V3IQU1_9FLOR</name>
<dbReference type="EMBL" id="NBIV01000089">
    <property type="protein sequence ID" value="PXF44476.1"/>
    <property type="molecule type" value="Genomic_DNA"/>
</dbReference>
<dbReference type="Proteomes" id="UP000247409">
    <property type="component" value="Unassembled WGS sequence"/>
</dbReference>
<proteinExistence type="predicted"/>
<organism evidence="2 3">
    <name type="scientific">Gracilariopsis chorda</name>
    <dbReference type="NCBI Taxonomy" id="448386"/>
    <lineage>
        <taxon>Eukaryota</taxon>
        <taxon>Rhodophyta</taxon>
        <taxon>Florideophyceae</taxon>
        <taxon>Rhodymeniophycidae</taxon>
        <taxon>Gracilariales</taxon>
        <taxon>Gracilariaceae</taxon>
        <taxon>Gracilariopsis</taxon>
    </lineage>
</organism>